<feature type="region of interest" description="Disordered" evidence="1">
    <location>
        <begin position="121"/>
        <end position="205"/>
    </location>
</feature>
<evidence type="ECO:0008006" key="4">
    <source>
        <dbReference type="Google" id="ProtNLM"/>
    </source>
</evidence>
<keyword evidence="3" id="KW-1185">Reference proteome</keyword>
<feature type="compositionally biased region" description="Basic and acidic residues" evidence="1">
    <location>
        <begin position="164"/>
        <end position="176"/>
    </location>
</feature>
<evidence type="ECO:0000313" key="2">
    <source>
        <dbReference type="EMBL" id="OQE19882.1"/>
    </source>
</evidence>
<reference evidence="3" key="1">
    <citation type="journal article" date="2017" name="Nat. Microbiol.">
        <title>Global analysis of biosynthetic gene clusters reveals vast potential of secondary metabolite production in Penicillium species.</title>
        <authorList>
            <person name="Nielsen J.C."/>
            <person name="Grijseels S."/>
            <person name="Prigent S."/>
            <person name="Ji B."/>
            <person name="Dainat J."/>
            <person name="Nielsen K.F."/>
            <person name="Frisvad J.C."/>
            <person name="Workman M."/>
            <person name="Nielsen J."/>
        </authorList>
    </citation>
    <scope>NUCLEOTIDE SEQUENCE [LARGE SCALE GENOMIC DNA]</scope>
    <source>
        <strain evidence="3">IBT 24891</strain>
    </source>
</reference>
<evidence type="ECO:0000256" key="1">
    <source>
        <dbReference type="SAM" id="MobiDB-lite"/>
    </source>
</evidence>
<protein>
    <recommendedName>
        <fullName evidence="4">Myb-like domain-containing protein</fullName>
    </recommendedName>
</protein>
<comment type="caution">
    <text evidence="2">The sequence shown here is derived from an EMBL/GenBank/DDBJ whole genome shotgun (WGS) entry which is preliminary data.</text>
</comment>
<feature type="region of interest" description="Disordered" evidence="1">
    <location>
        <begin position="305"/>
        <end position="340"/>
    </location>
</feature>
<feature type="compositionally biased region" description="Basic residues" evidence="1">
    <location>
        <begin position="330"/>
        <end position="340"/>
    </location>
</feature>
<evidence type="ECO:0000313" key="3">
    <source>
        <dbReference type="Proteomes" id="UP000191285"/>
    </source>
</evidence>
<accession>A0A1V6T0U8</accession>
<dbReference type="OrthoDB" id="5421421at2759"/>
<sequence>MSHPHGQGFPTSGDDMQAYYQSLVSQWPGANTPPLQPYMDMNQAYCHVQPEILTPISLPPNSSLGPSPAISLQPQDNHPQDYRYVNDPIVQTQGLGISAPFPSEYPRTTAPNQINYAYAPDHSHYNLGQTPGASPINPPPKRMKRTPSKTPSRDTPVNILPHPEGMERMERARENRNSQPPQPIMPPKPRAPGRSRRDPQADEEDAFVENLRERGYAWKIVRDMFCEHFNKDVTEARLQMRLKRRKNQRSTQWDDADIQLLISAHESWEQEKYQVIAEKVKKLGCKKEYTPEQCKMQLHLLEEKRVLGEAGQESPTSSDPPSSPPVPSSSRKRRREPAEQ</sequence>
<feature type="compositionally biased region" description="Pro residues" evidence="1">
    <location>
        <begin position="180"/>
        <end position="190"/>
    </location>
</feature>
<dbReference type="AlphaFoldDB" id="A0A1V6T0U8"/>
<proteinExistence type="predicted"/>
<dbReference type="EMBL" id="MLKD01000014">
    <property type="protein sequence ID" value="OQE19882.1"/>
    <property type="molecule type" value="Genomic_DNA"/>
</dbReference>
<name>A0A1V6T0U8_9EURO</name>
<gene>
    <name evidence="2" type="ORF">PENSTE_c014G05777</name>
</gene>
<dbReference type="Proteomes" id="UP000191285">
    <property type="component" value="Unassembled WGS sequence"/>
</dbReference>
<organism evidence="2 3">
    <name type="scientific">Penicillium steckii</name>
    <dbReference type="NCBI Taxonomy" id="303698"/>
    <lineage>
        <taxon>Eukaryota</taxon>
        <taxon>Fungi</taxon>
        <taxon>Dikarya</taxon>
        <taxon>Ascomycota</taxon>
        <taxon>Pezizomycotina</taxon>
        <taxon>Eurotiomycetes</taxon>
        <taxon>Eurotiomycetidae</taxon>
        <taxon>Eurotiales</taxon>
        <taxon>Aspergillaceae</taxon>
        <taxon>Penicillium</taxon>
    </lineage>
</organism>